<comment type="similarity">
    <text evidence="1">Belongs to the tollip family.</text>
</comment>
<dbReference type="PANTHER" id="PTHR16461">
    <property type="entry name" value="TOLL-INTERACTING PROTEIN"/>
    <property type="match status" value="1"/>
</dbReference>
<dbReference type="InterPro" id="IPR009060">
    <property type="entry name" value="UBA-like_sf"/>
</dbReference>
<evidence type="ECO:0000313" key="10">
    <source>
        <dbReference type="WBParaSite" id="jg12667"/>
    </source>
</evidence>
<evidence type="ECO:0000259" key="7">
    <source>
        <dbReference type="PROSITE" id="PS50004"/>
    </source>
</evidence>
<protein>
    <submittedName>
        <fullName evidence="10">Toll-interacting protein</fullName>
    </submittedName>
</protein>
<evidence type="ECO:0000256" key="2">
    <source>
        <dbReference type="ARBA" id="ARBA00022588"/>
    </source>
</evidence>
<organism evidence="9 10">
    <name type="scientific">Ditylenchus dipsaci</name>
    <dbReference type="NCBI Taxonomy" id="166011"/>
    <lineage>
        <taxon>Eukaryota</taxon>
        <taxon>Metazoa</taxon>
        <taxon>Ecdysozoa</taxon>
        <taxon>Nematoda</taxon>
        <taxon>Chromadorea</taxon>
        <taxon>Rhabditida</taxon>
        <taxon>Tylenchina</taxon>
        <taxon>Tylenchomorpha</taxon>
        <taxon>Sphaerularioidea</taxon>
        <taxon>Anguinidae</taxon>
        <taxon>Anguininae</taxon>
        <taxon>Ditylenchus</taxon>
    </lineage>
</organism>
<reference evidence="10" key="1">
    <citation type="submission" date="2022-11" db="UniProtKB">
        <authorList>
            <consortium name="WormBaseParasite"/>
        </authorList>
    </citation>
    <scope>IDENTIFICATION</scope>
</reference>
<feature type="domain" description="CUE" evidence="8">
    <location>
        <begin position="254"/>
        <end position="297"/>
    </location>
</feature>
<keyword evidence="9" id="KW-1185">Reference proteome</keyword>
<feature type="domain" description="C2" evidence="7">
    <location>
        <begin position="84"/>
        <end position="199"/>
    </location>
</feature>
<keyword evidence="4" id="KW-0072">Autophagy</keyword>
<accession>A0A915CVR3</accession>
<dbReference type="Gene3D" id="1.10.8.10">
    <property type="entry name" value="DNA helicase RuvA subunit, C-terminal domain"/>
    <property type="match status" value="1"/>
</dbReference>
<dbReference type="SUPFAM" id="SSF49562">
    <property type="entry name" value="C2 domain (Calcium/lipid-binding domain, CaLB)"/>
    <property type="match status" value="1"/>
</dbReference>
<dbReference type="GO" id="GO:0005737">
    <property type="term" value="C:cytoplasm"/>
    <property type="evidence" value="ECO:0007669"/>
    <property type="project" value="TreeGrafter"/>
</dbReference>
<dbReference type="SUPFAM" id="SSF46934">
    <property type="entry name" value="UBA-like"/>
    <property type="match status" value="1"/>
</dbReference>
<evidence type="ECO:0000256" key="5">
    <source>
        <dbReference type="ARBA" id="ARBA00023198"/>
    </source>
</evidence>
<dbReference type="Pfam" id="PF02845">
    <property type="entry name" value="CUE"/>
    <property type="match status" value="1"/>
</dbReference>
<dbReference type="AlphaFoldDB" id="A0A915CVR3"/>
<dbReference type="WBParaSite" id="jg12667">
    <property type="protein sequence ID" value="jg12667"/>
    <property type="gene ID" value="jg12667"/>
</dbReference>
<dbReference type="Proteomes" id="UP000887574">
    <property type="component" value="Unplaced"/>
</dbReference>
<evidence type="ECO:0000256" key="1">
    <source>
        <dbReference type="ARBA" id="ARBA00009278"/>
    </source>
</evidence>
<dbReference type="FunFam" id="2.60.40.150:FF:000214">
    <property type="entry name" value="Toll-interacting protein"/>
    <property type="match status" value="1"/>
</dbReference>
<dbReference type="Gene3D" id="2.60.40.150">
    <property type="entry name" value="C2 domain"/>
    <property type="match status" value="1"/>
</dbReference>
<evidence type="ECO:0000256" key="4">
    <source>
        <dbReference type="ARBA" id="ARBA00023006"/>
    </source>
</evidence>
<sequence>MADSHMVASSSSSFQAEPLPSKSKIAELRSQILIGDLPDDFLRLCQPVQEVGVEVAPAQPHHYPAPVAESVDSQQQTAYMPQMVSPAEQFYAFVPPHTRGRIAIKVVEAKLTKNYGLVRMDPYVRVRVGNTLFETPTSVNGGKAPSWNRTVNAYLPNEVESIYIQIYDERAFTNDECVAWAHVLLPEGIFSNEVIDDWYSLSGPQGDGKEGVINLVMSFASIESVPQPRPMEPSQPPQIQQVEAIGGVTPGPLFTEEELDELHVMFPSIDKEVIRHVLEAKRGDKDSTVTALLEMAS</sequence>
<feature type="region of interest" description="Disordered" evidence="6">
    <location>
        <begin position="1"/>
        <end position="20"/>
    </location>
</feature>
<keyword evidence="3" id="KW-0391">Immunity</keyword>
<keyword evidence="5" id="KW-0395">Inflammatory response</keyword>
<evidence type="ECO:0000259" key="8">
    <source>
        <dbReference type="PROSITE" id="PS51140"/>
    </source>
</evidence>
<dbReference type="SMART" id="SM00546">
    <property type="entry name" value="CUE"/>
    <property type="match status" value="1"/>
</dbReference>
<dbReference type="Pfam" id="PF00168">
    <property type="entry name" value="C2"/>
    <property type="match status" value="1"/>
</dbReference>
<dbReference type="PROSITE" id="PS50004">
    <property type="entry name" value="C2"/>
    <property type="match status" value="1"/>
</dbReference>
<dbReference type="GO" id="GO:0031624">
    <property type="term" value="F:ubiquitin conjugating enzyme binding"/>
    <property type="evidence" value="ECO:0007669"/>
    <property type="project" value="TreeGrafter"/>
</dbReference>
<evidence type="ECO:0000256" key="6">
    <source>
        <dbReference type="SAM" id="MobiDB-lite"/>
    </source>
</evidence>
<keyword evidence="2" id="KW-0399">Innate immunity</keyword>
<dbReference type="PROSITE" id="PS51140">
    <property type="entry name" value="CUE"/>
    <property type="match status" value="1"/>
</dbReference>
<dbReference type="InterPro" id="IPR000008">
    <property type="entry name" value="C2_dom"/>
</dbReference>
<proteinExistence type="inferred from homology"/>
<name>A0A915CVR3_9BILA</name>
<dbReference type="GO" id="GO:0006914">
    <property type="term" value="P:autophagy"/>
    <property type="evidence" value="ECO:0007669"/>
    <property type="project" value="UniProtKB-KW"/>
</dbReference>
<evidence type="ECO:0000256" key="3">
    <source>
        <dbReference type="ARBA" id="ARBA00022859"/>
    </source>
</evidence>
<dbReference type="InterPro" id="IPR003892">
    <property type="entry name" value="CUE"/>
</dbReference>
<evidence type="ECO:0000313" key="9">
    <source>
        <dbReference type="Proteomes" id="UP000887574"/>
    </source>
</evidence>
<dbReference type="GO" id="GO:0006511">
    <property type="term" value="P:ubiquitin-dependent protein catabolic process"/>
    <property type="evidence" value="ECO:0007669"/>
    <property type="project" value="TreeGrafter"/>
</dbReference>
<dbReference type="PANTHER" id="PTHR16461:SF5">
    <property type="entry name" value="TOLL-INTERACTING PROTEIN"/>
    <property type="match status" value="1"/>
</dbReference>
<dbReference type="InterPro" id="IPR035892">
    <property type="entry name" value="C2_domain_sf"/>
</dbReference>
<dbReference type="GO" id="GO:0043130">
    <property type="term" value="F:ubiquitin binding"/>
    <property type="evidence" value="ECO:0007669"/>
    <property type="project" value="InterPro"/>
</dbReference>
<dbReference type="GO" id="GO:0045087">
    <property type="term" value="P:innate immune response"/>
    <property type="evidence" value="ECO:0007669"/>
    <property type="project" value="UniProtKB-KW"/>
</dbReference>